<dbReference type="Gene3D" id="3.30.160.390">
    <property type="entry name" value="Integrase, DNA-binding domain"/>
    <property type="match status" value="1"/>
</dbReference>
<dbReference type="InterPro" id="IPR013762">
    <property type="entry name" value="Integrase-like_cat_sf"/>
</dbReference>
<dbReference type="InterPro" id="IPR050808">
    <property type="entry name" value="Phage_Integrase"/>
</dbReference>
<dbReference type="InterPro" id="IPR010998">
    <property type="entry name" value="Integrase_recombinase_N"/>
</dbReference>
<dbReference type="SUPFAM" id="SSF56349">
    <property type="entry name" value="DNA breaking-rejoining enzymes"/>
    <property type="match status" value="1"/>
</dbReference>
<accession>A0A062XJY0</accession>
<dbReference type="GO" id="GO:0003677">
    <property type="term" value="F:DNA binding"/>
    <property type="evidence" value="ECO:0007669"/>
    <property type="project" value="UniProtKB-KW"/>
</dbReference>
<dbReference type="InterPro" id="IPR011010">
    <property type="entry name" value="DNA_brk_join_enz"/>
</dbReference>
<proteinExistence type="inferred from homology"/>
<dbReference type="Pfam" id="PF13356">
    <property type="entry name" value="Arm-DNA-bind_3"/>
    <property type="match status" value="1"/>
</dbReference>
<dbReference type="Gene3D" id="1.10.150.130">
    <property type="match status" value="1"/>
</dbReference>
<keyword evidence="2" id="KW-0229">DNA integration</keyword>
<evidence type="ECO:0000256" key="2">
    <source>
        <dbReference type="ARBA" id="ARBA00022908"/>
    </source>
</evidence>
<dbReference type="OrthoDB" id="9795573at2"/>
<keyword evidence="7" id="KW-1185">Reference proteome</keyword>
<feature type="non-terminal residue" evidence="6">
    <location>
        <position position="1"/>
    </location>
</feature>
<comment type="similarity">
    <text evidence="1">Belongs to the 'phage' integrase family.</text>
</comment>
<gene>
    <name evidence="6" type="ORF">EG19_10880</name>
</gene>
<dbReference type="AlphaFoldDB" id="A0A062XJY0"/>
<dbReference type="GO" id="GO:0015074">
    <property type="term" value="P:DNA integration"/>
    <property type="evidence" value="ECO:0007669"/>
    <property type="project" value="UniProtKB-KW"/>
</dbReference>
<dbReference type="EMBL" id="JMFG01000065">
    <property type="protein sequence ID" value="KDA52837.1"/>
    <property type="molecule type" value="Genomic_DNA"/>
</dbReference>
<dbReference type="InterPro" id="IPR025166">
    <property type="entry name" value="Integrase_DNA_bind_dom"/>
</dbReference>
<dbReference type="Gene3D" id="1.10.443.10">
    <property type="entry name" value="Intergrase catalytic core"/>
    <property type="match status" value="1"/>
</dbReference>
<reference evidence="6 7" key="1">
    <citation type="submission" date="2014-04" db="EMBL/GenBank/DDBJ databases">
        <title>The Genome Sequence of Thermoanaerobaculum aquaticum MP-01, The First Cultivated Group 23 Acidobacterium.</title>
        <authorList>
            <person name="Stamps B.W."/>
            <person name="Losey N.A."/>
            <person name="Lawson P.A."/>
            <person name="Stevenson B.S."/>
        </authorList>
    </citation>
    <scope>NUCLEOTIDE SEQUENCE [LARGE SCALE GENOMIC DNA]</scope>
    <source>
        <strain evidence="6 7">MP-01</strain>
    </source>
</reference>
<dbReference type="PROSITE" id="PS51898">
    <property type="entry name" value="TYR_RECOMBINASE"/>
    <property type="match status" value="1"/>
</dbReference>
<feature type="domain" description="Tyr recombinase" evidence="5">
    <location>
        <begin position="207"/>
        <end position="277"/>
    </location>
</feature>
<evidence type="ECO:0000256" key="3">
    <source>
        <dbReference type="ARBA" id="ARBA00023125"/>
    </source>
</evidence>
<evidence type="ECO:0000259" key="5">
    <source>
        <dbReference type="PROSITE" id="PS51898"/>
    </source>
</evidence>
<protein>
    <recommendedName>
        <fullName evidence="5">Tyr recombinase domain-containing protein</fullName>
    </recommendedName>
</protein>
<dbReference type="GO" id="GO:0006310">
    <property type="term" value="P:DNA recombination"/>
    <property type="evidence" value="ECO:0007669"/>
    <property type="project" value="UniProtKB-KW"/>
</dbReference>
<dbReference type="InterPro" id="IPR038488">
    <property type="entry name" value="Integrase_DNA-bd_sf"/>
</dbReference>
<name>A0A062XJY0_9BACT</name>
<comment type="caution">
    <text evidence="6">The sequence shown here is derived from an EMBL/GenBank/DDBJ whole genome shotgun (WGS) entry which is preliminary data.</text>
</comment>
<evidence type="ECO:0000256" key="1">
    <source>
        <dbReference type="ARBA" id="ARBA00008857"/>
    </source>
</evidence>
<keyword evidence="3" id="KW-0238">DNA-binding</keyword>
<sequence>LGKRLTDRLVGSLPTPESGQRFYADAGQRGLTLVVHASGVKTWLVRYRFGGRQKSLALGRWPELDVAEARKQAVEVLGKVSRGEDPQGGRAAKKELTYGEWVARYLAQKVGTASFQHYRYHLQGGPGGRGHPAQPSPAWQRWANRPLESIGPDEAADLIRELAKRGAAFANRARAYLAACFAQAKREGYLEANPFQGAPRFKEKPVKEAYLFTPEELQQLDQAIAELDDREARAYFLLLRTTGCRPGEPLKLRWDDLNLSGDPPTVRFSKTKTNITR</sequence>
<feature type="non-terminal residue" evidence="6">
    <location>
        <position position="277"/>
    </location>
</feature>
<evidence type="ECO:0000313" key="6">
    <source>
        <dbReference type="EMBL" id="KDA52837.1"/>
    </source>
</evidence>
<evidence type="ECO:0000256" key="4">
    <source>
        <dbReference type="ARBA" id="ARBA00023172"/>
    </source>
</evidence>
<organism evidence="6 7">
    <name type="scientific">Thermoanaerobaculum aquaticum</name>
    <dbReference type="NCBI Taxonomy" id="1312852"/>
    <lineage>
        <taxon>Bacteria</taxon>
        <taxon>Pseudomonadati</taxon>
        <taxon>Acidobacteriota</taxon>
        <taxon>Thermoanaerobaculia</taxon>
        <taxon>Thermoanaerobaculales</taxon>
        <taxon>Thermoanaerobaculaceae</taxon>
        <taxon>Thermoanaerobaculum</taxon>
    </lineage>
</organism>
<dbReference type="PANTHER" id="PTHR30629">
    <property type="entry name" value="PROPHAGE INTEGRASE"/>
    <property type="match status" value="1"/>
</dbReference>
<dbReference type="PANTHER" id="PTHR30629:SF2">
    <property type="entry name" value="PROPHAGE INTEGRASE INTS-RELATED"/>
    <property type="match status" value="1"/>
</dbReference>
<dbReference type="InterPro" id="IPR002104">
    <property type="entry name" value="Integrase_catalytic"/>
</dbReference>
<evidence type="ECO:0000313" key="7">
    <source>
        <dbReference type="Proteomes" id="UP000027284"/>
    </source>
</evidence>
<dbReference type="Proteomes" id="UP000027284">
    <property type="component" value="Unassembled WGS sequence"/>
</dbReference>
<keyword evidence="4" id="KW-0233">DNA recombination</keyword>